<evidence type="ECO:0000313" key="2">
    <source>
        <dbReference type="EMBL" id="KFH41503.1"/>
    </source>
</evidence>
<dbReference type="SUPFAM" id="SSF53254">
    <property type="entry name" value="Phosphoglycerate mutase-like"/>
    <property type="match status" value="1"/>
</dbReference>
<gene>
    <name evidence="2" type="ORF">ACRE_078020</name>
</gene>
<name>A0A086SWM1_HAPC1</name>
<dbReference type="CDD" id="cd07067">
    <property type="entry name" value="HP_PGM_like"/>
    <property type="match status" value="1"/>
</dbReference>
<sequence length="239" mass="26439">MAPRVILIRHAQALHNVDNKSHLASIHDPPLSDLGAEQCVALRQSLRDRLDGPSLNPSEIAIIASPMRRTLQTAQLATDWLTERGVKIVADASWQENSAKPCDTGSPITAMKAEFPDVDFETVDPVWPDKTTPAGGRYAYTRTAILARGKRCIEELSHRPEKLVLVISHSGFLRVGMTGYWWMNADYRIFDFEHAASGELRLRQDESTLSGGLGLSWKDPVELGSDLPEEDPDASTDQP</sequence>
<dbReference type="OrthoDB" id="496981at2759"/>
<dbReference type="AlphaFoldDB" id="A0A086SWM1"/>
<dbReference type="Proteomes" id="UP000029964">
    <property type="component" value="Unassembled WGS sequence"/>
</dbReference>
<evidence type="ECO:0000313" key="3">
    <source>
        <dbReference type="Proteomes" id="UP000029964"/>
    </source>
</evidence>
<proteinExistence type="predicted"/>
<dbReference type="Gene3D" id="3.40.50.1240">
    <property type="entry name" value="Phosphoglycerate mutase-like"/>
    <property type="match status" value="1"/>
</dbReference>
<dbReference type="InterPro" id="IPR013078">
    <property type="entry name" value="His_Pase_superF_clade-1"/>
</dbReference>
<comment type="caution">
    <text evidence="2">The sequence shown here is derived from an EMBL/GenBank/DDBJ whole genome shotgun (WGS) entry which is preliminary data.</text>
</comment>
<evidence type="ECO:0000256" key="1">
    <source>
        <dbReference type="SAM" id="MobiDB-lite"/>
    </source>
</evidence>
<accession>A0A086SWM1</accession>
<dbReference type="HOGENOM" id="CLU_039184_1_2_1"/>
<dbReference type="SMART" id="SM00855">
    <property type="entry name" value="PGAM"/>
    <property type="match status" value="1"/>
</dbReference>
<reference evidence="3" key="1">
    <citation type="journal article" date="2014" name="Genome Announc.">
        <title>Genome sequence and annotation of Acremonium chrysogenum, producer of the beta-lactam antibiotic cephalosporin C.</title>
        <authorList>
            <person name="Terfehr D."/>
            <person name="Dahlmann T.A."/>
            <person name="Specht T."/>
            <person name="Zadra I."/>
            <person name="Kuernsteiner H."/>
            <person name="Kueck U."/>
        </authorList>
    </citation>
    <scope>NUCLEOTIDE SEQUENCE [LARGE SCALE GENOMIC DNA]</scope>
    <source>
        <strain evidence="3">ATCC 11550 / CBS 779.69 / DSM 880 / IAM 14645 / JCM 23072 / IMI 49137</strain>
    </source>
</reference>
<protein>
    <submittedName>
        <fullName evidence="2">Phosphatase-like protein</fullName>
    </submittedName>
</protein>
<dbReference type="EMBL" id="JPKY01000126">
    <property type="protein sequence ID" value="KFH41503.1"/>
    <property type="molecule type" value="Genomic_DNA"/>
</dbReference>
<dbReference type="Pfam" id="PF00300">
    <property type="entry name" value="His_Phos_1"/>
    <property type="match status" value="1"/>
</dbReference>
<dbReference type="PANTHER" id="PTHR48100">
    <property type="entry name" value="BROAD-SPECIFICITY PHOSPHATASE YOR283W-RELATED"/>
    <property type="match status" value="1"/>
</dbReference>
<dbReference type="GO" id="GO:0016791">
    <property type="term" value="F:phosphatase activity"/>
    <property type="evidence" value="ECO:0007669"/>
    <property type="project" value="TreeGrafter"/>
</dbReference>
<dbReference type="InterPro" id="IPR050275">
    <property type="entry name" value="PGM_Phosphatase"/>
</dbReference>
<dbReference type="InterPro" id="IPR029033">
    <property type="entry name" value="His_PPase_superfam"/>
</dbReference>
<keyword evidence="3" id="KW-1185">Reference proteome</keyword>
<dbReference type="PANTHER" id="PTHR48100:SF24">
    <property type="entry name" value="PHOSPHOGLYCERATE MUTASE"/>
    <property type="match status" value="1"/>
</dbReference>
<organism evidence="2 3">
    <name type="scientific">Hapsidospora chrysogenum (strain ATCC 11550 / CBS 779.69 / DSM 880 / IAM 14645 / JCM 23072 / IMI 49137)</name>
    <name type="common">Acremonium chrysogenum</name>
    <dbReference type="NCBI Taxonomy" id="857340"/>
    <lineage>
        <taxon>Eukaryota</taxon>
        <taxon>Fungi</taxon>
        <taxon>Dikarya</taxon>
        <taxon>Ascomycota</taxon>
        <taxon>Pezizomycotina</taxon>
        <taxon>Sordariomycetes</taxon>
        <taxon>Hypocreomycetidae</taxon>
        <taxon>Hypocreales</taxon>
        <taxon>Bionectriaceae</taxon>
        <taxon>Hapsidospora</taxon>
    </lineage>
</organism>
<feature type="region of interest" description="Disordered" evidence="1">
    <location>
        <begin position="210"/>
        <end position="239"/>
    </location>
</feature>
<dbReference type="GO" id="GO:0005737">
    <property type="term" value="C:cytoplasm"/>
    <property type="evidence" value="ECO:0007669"/>
    <property type="project" value="TreeGrafter"/>
</dbReference>
<feature type="compositionally biased region" description="Acidic residues" evidence="1">
    <location>
        <begin position="227"/>
        <end position="239"/>
    </location>
</feature>